<dbReference type="AlphaFoldDB" id="A0A0S3EXM6"/>
<dbReference type="InterPro" id="IPR055492">
    <property type="entry name" value="DUF7064"/>
</dbReference>
<sequence length="310" mass="35654">MMTELTTAYMTENCERHIPNPAIPKWSQSYYFNFYDRKAKLGGFIRFGFMENMAETNGFAIFFKDGKPLFTRLNMHLPYTSDRPEGGVTVAGVRLEAVQPLQACRITIDTEDFGVDLLWDQRFAMGDSIVPSEGSDDAIARELAFIHLEGPCDVTGTVRVRGGDIIEINDAGFRDISCGPRNWAGVQHYRLAWPIFDNGMSCVAVHAITEHGDSYQKILHDGERWHHIGKVEEVIEYEADEMGFRHVHWKVWDEDDRLWEFTAQPLFRWQFPFDTFVMVEQMMEYRLSDGTIGYGMGESGFRFPWEGNGN</sequence>
<dbReference type="STRING" id="1332080.ATN00_07635"/>
<reference evidence="3 4" key="1">
    <citation type="submission" date="2015-11" db="EMBL/GenBank/DDBJ databases">
        <title>A Two-component Flavoprotein Monooxygenase System MeaXY Responsible for para-Hydroxylation of 2-Methyl-6-ethylaniline and 2,6-Diethylaniline in Sphingobium baderi DE-13.</title>
        <authorList>
            <person name="Cheng M."/>
            <person name="Meng Q."/>
            <person name="Yang Y."/>
            <person name="Chu C."/>
            <person name="Yan X."/>
            <person name="He J."/>
            <person name="Li S."/>
        </authorList>
    </citation>
    <scope>NUCLEOTIDE SEQUENCE [LARGE SCALE GENOMIC DNA]</scope>
    <source>
        <strain evidence="3 4">DE-13</strain>
    </source>
</reference>
<feature type="domain" description="DUF7064" evidence="1">
    <location>
        <begin position="182"/>
        <end position="300"/>
    </location>
</feature>
<evidence type="ECO:0000259" key="1">
    <source>
        <dbReference type="Pfam" id="PF23212"/>
    </source>
</evidence>
<evidence type="ECO:0008006" key="5">
    <source>
        <dbReference type="Google" id="ProtNLM"/>
    </source>
</evidence>
<organism evidence="3 4">
    <name type="scientific">Sphingobium baderi</name>
    <dbReference type="NCBI Taxonomy" id="1332080"/>
    <lineage>
        <taxon>Bacteria</taxon>
        <taxon>Pseudomonadati</taxon>
        <taxon>Pseudomonadota</taxon>
        <taxon>Alphaproteobacteria</taxon>
        <taxon>Sphingomonadales</taxon>
        <taxon>Sphingomonadaceae</taxon>
        <taxon>Sphingobium</taxon>
    </lineage>
</organism>
<gene>
    <name evidence="3" type="ORF">ATN00_07635</name>
</gene>
<name>A0A0S3EXM6_9SPHN</name>
<protein>
    <recommendedName>
        <fullName evidence="5">AttH domain-containing protein</fullName>
    </recommendedName>
</protein>
<dbReference type="KEGG" id="sbd:ATN00_07635"/>
<dbReference type="InterPro" id="IPR055493">
    <property type="entry name" value="DUF7065"/>
</dbReference>
<proteinExistence type="predicted"/>
<dbReference type="EMBL" id="CP013264">
    <property type="protein sequence ID" value="ALR20193.1"/>
    <property type="molecule type" value="Genomic_DNA"/>
</dbReference>
<dbReference type="Pfam" id="PF23212">
    <property type="entry name" value="DUF7064"/>
    <property type="match status" value="1"/>
</dbReference>
<dbReference type="Pfam" id="PF23213">
    <property type="entry name" value="DUF7065"/>
    <property type="match status" value="1"/>
</dbReference>
<dbReference type="RefSeq" id="WP_062063651.1">
    <property type="nucleotide sequence ID" value="NZ_CP013264.1"/>
</dbReference>
<keyword evidence="4" id="KW-1185">Reference proteome</keyword>
<evidence type="ECO:0000313" key="4">
    <source>
        <dbReference type="Proteomes" id="UP000056968"/>
    </source>
</evidence>
<evidence type="ECO:0000259" key="2">
    <source>
        <dbReference type="Pfam" id="PF23213"/>
    </source>
</evidence>
<dbReference type="Proteomes" id="UP000056968">
    <property type="component" value="Chromosome"/>
</dbReference>
<accession>A0A0S3EXM6</accession>
<dbReference type="OrthoDB" id="115252at2"/>
<feature type="domain" description="DUF7065" evidence="2">
    <location>
        <begin position="8"/>
        <end position="181"/>
    </location>
</feature>
<evidence type="ECO:0000313" key="3">
    <source>
        <dbReference type="EMBL" id="ALR20193.1"/>
    </source>
</evidence>